<sequence length="146" mass="16940">MLSRIHSTIILGINILLGLVLLCFNTEFYHNPSWIITIEQEQKHLLNWNMGFALFIIFYNLILLLLIDSLLLSKEANFFFIYGFICSVCLLAIHITNTILLVFISSEVHLPKSSSLYINISLFSLVFVSSLFDWLLCYDLCFYNKC</sequence>
<feature type="transmembrane region" description="Helical" evidence="1">
    <location>
        <begin position="45"/>
        <end position="67"/>
    </location>
</feature>
<organism evidence="2 4">
    <name type="scientific">Rotaria sordida</name>
    <dbReference type="NCBI Taxonomy" id="392033"/>
    <lineage>
        <taxon>Eukaryota</taxon>
        <taxon>Metazoa</taxon>
        <taxon>Spiralia</taxon>
        <taxon>Gnathifera</taxon>
        <taxon>Rotifera</taxon>
        <taxon>Eurotatoria</taxon>
        <taxon>Bdelloidea</taxon>
        <taxon>Philodinida</taxon>
        <taxon>Philodinidae</taxon>
        <taxon>Rotaria</taxon>
    </lineage>
</organism>
<feature type="transmembrane region" description="Helical" evidence="1">
    <location>
        <begin position="6"/>
        <end position="24"/>
    </location>
</feature>
<feature type="transmembrane region" description="Helical" evidence="1">
    <location>
        <begin position="116"/>
        <end position="136"/>
    </location>
</feature>
<comment type="caution">
    <text evidence="2">The sequence shown here is derived from an EMBL/GenBank/DDBJ whole genome shotgun (WGS) entry which is preliminary data.</text>
</comment>
<keyword evidence="1" id="KW-0812">Transmembrane</keyword>
<dbReference type="EMBL" id="CAJNOO010000288">
    <property type="protein sequence ID" value="CAF0891193.1"/>
    <property type="molecule type" value="Genomic_DNA"/>
</dbReference>
<dbReference type="Proteomes" id="UP000663882">
    <property type="component" value="Unassembled WGS sequence"/>
</dbReference>
<keyword evidence="1" id="KW-1133">Transmembrane helix</keyword>
<keyword evidence="1" id="KW-0472">Membrane</keyword>
<evidence type="ECO:0000256" key="1">
    <source>
        <dbReference type="SAM" id="Phobius"/>
    </source>
</evidence>
<evidence type="ECO:0000313" key="4">
    <source>
        <dbReference type="Proteomes" id="UP000663882"/>
    </source>
</evidence>
<accession>A0A813YZ32</accession>
<feature type="transmembrane region" description="Helical" evidence="1">
    <location>
        <begin position="79"/>
        <end position="104"/>
    </location>
</feature>
<dbReference type="EMBL" id="CAJOAX010009758">
    <property type="protein sequence ID" value="CAF4062577.1"/>
    <property type="molecule type" value="Genomic_DNA"/>
</dbReference>
<protein>
    <submittedName>
        <fullName evidence="2">Uncharacterized protein</fullName>
    </submittedName>
</protein>
<dbReference type="OrthoDB" id="10021247at2759"/>
<evidence type="ECO:0000313" key="3">
    <source>
        <dbReference type="EMBL" id="CAF4062577.1"/>
    </source>
</evidence>
<gene>
    <name evidence="3" type="ORF">OTI717_LOCUS32213</name>
    <name evidence="2" type="ORF">RFH988_LOCUS8489</name>
</gene>
<name>A0A813YZ32_9BILA</name>
<evidence type="ECO:0000313" key="2">
    <source>
        <dbReference type="EMBL" id="CAF0891193.1"/>
    </source>
</evidence>
<dbReference type="Proteomes" id="UP000663823">
    <property type="component" value="Unassembled WGS sequence"/>
</dbReference>
<proteinExistence type="predicted"/>
<dbReference type="AlphaFoldDB" id="A0A813YZ32"/>
<reference evidence="2" key="1">
    <citation type="submission" date="2021-02" db="EMBL/GenBank/DDBJ databases">
        <authorList>
            <person name="Nowell W R."/>
        </authorList>
    </citation>
    <scope>NUCLEOTIDE SEQUENCE</scope>
</reference>